<dbReference type="EMBL" id="EU964782">
    <property type="protein sequence ID" value="ACG36900.1"/>
    <property type="molecule type" value="mRNA"/>
</dbReference>
<feature type="compositionally biased region" description="Acidic residues" evidence="1">
    <location>
        <begin position="1"/>
        <end position="38"/>
    </location>
</feature>
<evidence type="ECO:0000313" key="2">
    <source>
        <dbReference type="EMBL" id="ACG36900.1"/>
    </source>
</evidence>
<sequence>MADDDYNEIDMGYEDEPPEPEIEEGAEEEPENNEDAPDDVIGGVPRT</sequence>
<feature type="region of interest" description="Disordered" evidence="1">
    <location>
        <begin position="1"/>
        <end position="47"/>
    </location>
</feature>
<reference evidence="2" key="1">
    <citation type="journal article" date="2009" name="Plant Mol. Biol.">
        <title>Insights into corn genes derived from large-scale cDNA sequencing.</title>
        <authorList>
            <person name="Alexandrov N.N."/>
            <person name="Brover V.V."/>
            <person name="Freidin S."/>
            <person name="Troukhan M.E."/>
            <person name="Tatarinova T.V."/>
            <person name="Zhang H."/>
            <person name="Swaller T.J."/>
            <person name="Lu Y.P."/>
            <person name="Bouck J."/>
            <person name="Flavell R.B."/>
            <person name="Feldmann K.A."/>
        </authorList>
    </citation>
    <scope>NUCLEOTIDE SEQUENCE</scope>
</reference>
<proteinExistence type="evidence at transcript level"/>
<protein>
    <submittedName>
        <fullName evidence="2">Uncharacterized protein</fullName>
    </submittedName>
</protein>
<name>B6TIG7_MAIZE</name>
<organism evidence="2">
    <name type="scientific">Zea mays</name>
    <name type="common">Maize</name>
    <dbReference type="NCBI Taxonomy" id="4577"/>
    <lineage>
        <taxon>Eukaryota</taxon>
        <taxon>Viridiplantae</taxon>
        <taxon>Streptophyta</taxon>
        <taxon>Embryophyta</taxon>
        <taxon>Tracheophyta</taxon>
        <taxon>Spermatophyta</taxon>
        <taxon>Magnoliopsida</taxon>
        <taxon>Liliopsida</taxon>
        <taxon>Poales</taxon>
        <taxon>Poaceae</taxon>
        <taxon>PACMAD clade</taxon>
        <taxon>Panicoideae</taxon>
        <taxon>Andropogonodae</taxon>
        <taxon>Andropogoneae</taxon>
        <taxon>Tripsacinae</taxon>
        <taxon>Zea</taxon>
    </lineage>
</organism>
<dbReference type="AlphaFoldDB" id="B6TIG7"/>
<evidence type="ECO:0000256" key="1">
    <source>
        <dbReference type="SAM" id="MobiDB-lite"/>
    </source>
</evidence>
<accession>B6TIG7</accession>